<proteinExistence type="predicted"/>
<accession>A0A5A7SB86</accession>
<protein>
    <recommendedName>
        <fullName evidence="4">Transposase</fullName>
    </recommendedName>
</protein>
<evidence type="ECO:0000256" key="1">
    <source>
        <dbReference type="SAM" id="Coils"/>
    </source>
</evidence>
<evidence type="ECO:0000313" key="2">
    <source>
        <dbReference type="EMBL" id="KAA0022559.1"/>
    </source>
</evidence>
<dbReference type="OrthoDB" id="7472701at2"/>
<reference evidence="2 3" key="1">
    <citation type="submission" date="2019-07" db="EMBL/GenBank/DDBJ databases">
        <title>Rhodococcus cavernicolus sp. nov., isolated from a cave.</title>
        <authorList>
            <person name="Lee S.D."/>
        </authorList>
    </citation>
    <scope>NUCLEOTIDE SEQUENCE [LARGE SCALE GENOMIC DNA]</scope>
    <source>
        <strain evidence="2 3">C1-24</strain>
    </source>
</reference>
<keyword evidence="3" id="KW-1185">Reference proteome</keyword>
<evidence type="ECO:0000313" key="3">
    <source>
        <dbReference type="Proteomes" id="UP000322244"/>
    </source>
</evidence>
<name>A0A5A7SB86_9NOCA</name>
<dbReference type="EMBL" id="VLNY01000005">
    <property type="protein sequence ID" value="KAA0022559.1"/>
    <property type="molecule type" value="Genomic_DNA"/>
</dbReference>
<comment type="caution">
    <text evidence="2">The sequence shown here is derived from an EMBL/GenBank/DDBJ whole genome shotgun (WGS) entry which is preliminary data.</text>
</comment>
<sequence length="128" mass="14620">MADSAAERAAIRAATNRLIDGKPERSTGALTILQLAVEADVKRWVLTHKHTDLAAEFKRRVRAHDEIPSAFQPLDQRAKIAEAANERLRRENARLREQISLYAQVIHELTTERTRPNMPPNFHEVHQV</sequence>
<dbReference type="RefSeq" id="WP_149430615.1">
    <property type="nucleotide sequence ID" value="NZ_VLNY01000005.1"/>
</dbReference>
<keyword evidence="1" id="KW-0175">Coiled coil</keyword>
<gene>
    <name evidence="2" type="ORF">FOY51_12740</name>
</gene>
<feature type="coiled-coil region" evidence="1">
    <location>
        <begin position="78"/>
        <end position="105"/>
    </location>
</feature>
<evidence type="ECO:0008006" key="4">
    <source>
        <dbReference type="Google" id="ProtNLM"/>
    </source>
</evidence>
<dbReference type="AlphaFoldDB" id="A0A5A7SB86"/>
<dbReference type="Proteomes" id="UP000322244">
    <property type="component" value="Unassembled WGS sequence"/>
</dbReference>
<organism evidence="2 3">
    <name type="scientific">Antrihabitans cavernicola</name>
    <dbReference type="NCBI Taxonomy" id="2495913"/>
    <lineage>
        <taxon>Bacteria</taxon>
        <taxon>Bacillati</taxon>
        <taxon>Actinomycetota</taxon>
        <taxon>Actinomycetes</taxon>
        <taxon>Mycobacteriales</taxon>
        <taxon>Nocardiaceae</taxon>
        <taxon>Antrihabitans</taxon>
    </lineage>
</organism>